<gene>
    <name evidence="1" type="ordered locus">GM21_0646</name>
</gene>
<name>C6E0A4_GEOSM</name>
<dbReference type="KEGG" id="gem:GM21_0646"/>
<evidence type="ECO:0000313" key="1">
    <source>
        <dbReference type="EMBL" id="ACT16720.1"/>
    </source>
</evidence>
<dbReference type="AlphaFoldDB" id="C6E0A4"/>
<reference evidence="1" key="1">
    <citation type="submission" date="2009-07" db="EMBL/GenBank/DDBJ databases">
        <title>Complete sequence of Geobacter sp. M21.</title>
        <authorList>
            <consortium name="US DOE Joint Genome Institute"/>
            <person name="Lucas S."/>
            <person name="Copeland A."/>
            <person name="Lapidus A."/>
            <person name="Glavina del Rio T."/>
            <person name="Dalin E."/>
            <person name="Tice H."/>
            <person name="Bruce D."/>
            <person name="Goodwin L."/>
            <person name="Pitluck S."/>
            <person name="Saunders E."/>
            <person name="Brettin T."/>
            <person name="Detter J.C."/>
            <person name="Han C."/>
            <person name="Larimer F."/>
            <person name="Land M."/>
            <person name="Hauser L."/>
            <person name="Kyrpides N."/>
            <person name="Ovchinnikova G."/>
            <person name="Lovley D."/>
        </authorList>
    </citation>
    <scope>NUCLEOTIDE SEQUENCE [LARGE SCALE GENOMIC DNA]</scope>
    <source>
        <strain evidence="1">M21</strain>
    </source>
</reference>
<dbReference type="HOGENOM" id="CLU_2824995_0_0_7"/>
<sequence>MKLQETTKSVKIFEGAALLDADAALPRLLATGRADAPAATATRNRLTRSRHLWSREDGFTMSGTRR</sequence>
<protein>
    <submittedName>
        <fullName evidence="1">Uncharacterized protein</fullName>
    </submittedName>
</protein>
<dbReference type="EMBL" id="CP001661">
    <property type="protein sequence ID" value="ACT16720.1"/>
    <property type="molecule type" value="Genomic_DNA"/>
</dbReference>
<organism evidence="1">
    <name type="scientific">Geobacter sp. (strain M21)</name>
    <dbReference type="NCBI Taxonomy" id="443144"/>
    <lineage>
        <taxon>Bacteria</taxon>
        <taxon>Pseudomonadati</taxon>
        <taxon>Thermodesulfobacteriota</taxon>
        <taxon>Desulfuromonadia</taxon>
        <taxon>Geobacterales</taxon>
        <taxon>Geobacteraceae</taxon>
        <taxon>Geobacter</taxon>
    </lineage>
</organism>
<proteinExistence type="predicted"/>
<accession>C6E0A4</accession>